<dbReference type="OrthoDB" id="2507066at2759"/>
<dbReference type="EC" id="5.6.2.4" evidence="5"/>
<dbReference type="GO" id="GO:0000724">
    <property type="term" value="P:double-strand break repair via homologous recombination"/>
    <property type="evidence" value="ECO:0007669"/>
    <property type="project" value="TreeGrafter"/>
</dbReference>
<organism evidence="6 7">
    <name type="scientific">Puccinia sorghi</name>
    <dbReference type="NCBI Taxonomy" id="27349"/>
    <lineage>
        <taxon>Eukaryota</taxon>
        <taxon>Fungi</taxon>
        <taxon>Dikarya</taxon>
        <taxon>Basidiomycota</taxon>
        <taxon>Pucciniomycotina</taxon>
        <taxon>Pucciniomycetes</taxon>
        <taxon>Pucciniales</taxon>
        <taxon>Pucciniaceae</taxon>
        <taxon>Puccinia</taxon>
    </lineage>
</organism>
<accession>A0A0L6VTG3</accession>
<evidence type="ECO:0000313" key="7">
    <source>
        <dbReference type="Proteomes" id="UP000037035"/>
    </source>
</evidence>
<keyword evidence="2" id="KW-0238">DNA-binding</keyword>
<dbReference type="GO" id="GO:0043138">
    <property type="term" value="F:3'-5' DNA helicase activity"/>
    <property type="evidence" value="ECO:0007669"/>
    <property type="project" value="UniProtKB-EC"/>
</dbReference>
<gene>
    <name evidence="6" type="ORF">VP01_1087g5</name>
</gene>
<evidence type="ECO:0000256" key="3">
    <source>
        <dbReference type="ARBA" id="ARBA00023235"/>
    </source>
</evidence>
<dbReference type="GO" id="GO:0009378">
    <property type="term" value="F:four-way junction helicase activity"/>
    <property type="evidence" value="ECO:0007669"/>
    <property type="project" value="TreeGrafter"/>
</dbReference>
<dbReference type="Proteomes" id="UP000037035">
    <property type="component" value="Unassembled WGS sequence"/>
</dbReference>
<sequence length="329" mass="36640">MTMLYHHQFKGTDELLTGEKQDQGCRFESSTRTPLIKLKWLNFFCLLKMLAINIPKKILAYSNTDLKECKGNKMGVVLVLNPLEALGDSQELYLSPDSQSQLTGKRHLRNLTQNQDVVIVGPSYRNIGSALLNNNMAMILLMSATYCGNQLRHPPRRAQSALNLYYSSHHEAFTGFMQGPPPSLFPTLIYPCTGHMTWKVLQVLDLAQGNSGKNMRMGNKQNLIEDFSAVKVPIISSTLALGMGQNWRSVRQVIHLKQSGLPLICQMLGRAGRDGNPALTLLFMEPTRKGGKNCSSEFCSWTIDAAKDQMDALACTPVCLRVAFAVENM</sequence>
<dbReference type="AlphaFoldDB" id="A0A0L6VTG3"/>
<comment type="similarity">
    <text evidence="1">Belongs to the helicase family. RecQ subfamily.</text>
</comment>
<dbReference type="STRING" id="27349.A0A0L6VTG3"/>
<dbReference type="GO" id="GO:0005694">
    <property type="term" value="C:chromosome"/>
    <property type="evidence" value="ECO:0007669"/>
    <property type="project" value="TreeGrafter"/>
</dbReference>
<dbReference type="VEuPathDB" id="FungiDB:VP01_1087g5"/>
<dbReference type="SUPFAM" id="SSF52540">
    <property type="entry name" value="P-loop containing nucleoside triphosphate hydrolases"/>
    <property type="match status" value="1"/>
</dbReference>
<evidence type="ECO:0000256" key="1">
    <source>
        <dbReference type="ARBA" id="ARBA00005446"/>
    </source>
</evidence>
<comment type="catalytic activity">
    <reaction evidence="4">
        <text>Couples ATP hydrolysis with the unwinding of duplex DNA by translocating in the 3'-5' direction.</text>
        <dbReference type="EC" id="5.6.2.4"/>
    </reaction>
</comment>
<dbReference type="PANTHER" id="PTHR13710:SF105">
    <property type="entry name" value="ATP-DEPENDENT DNA HELICASE Q1"/>
    <property type="match status" value="1"/>
</dbReference>
<dbReference type="GO" id="GO:0003677">
    <property type="term" value="F:DNA binding"/>
    <property type="evidence" value="ECO:0007669"/>
    <property type="project" value="UniProtKB-KW"/>
</dbReference>
<keyword evidence="7" id="KW-1185">Reference proteome</keyword>
<dbReference type="Gene3D" id="3.40.50.300">
    <property type="entry name" value="P-loop containing nucleotide triphosphate hydrolases"/>
    <property type="match status" value="1"/>
</dbReference>
<dbReference type="EMBL" id="LAVV01000976">
    <property type="protein sequence ID" value="KNZ63897.1"/>
    <property type="molecule type" value="Genomic_DNA"/>
</dbReference>
<evidence type="ECO:0000256" key="2">
    <source>
        <dbReference type="ARBA" id="ARBA00023125"/>
    </source>
</evidence>
<dbReference type="PANTHER" id="PTHR13710">
    <property type="entry name" value="DNA HELICASE RECQ FAMILY MEMBER"/>
    <property type="match status" value="1"/>
</dbReference>
<evidence type="ECO:0000256" key="5">
    <source>
        <dbReference type="ARBA" id="ARBA00034808"/>
    </source>
</evidence>
<protein>
    <recommendedName>
        <fullName evidence="5">DNA 3'-5' helicase</fullName>
        <ecNumber evidence="5">5.6.2.4</ecNumber>
    </recommendedName>
</protein>
<name>A0A0L6VTG3_9BASI</name>
<reference evidence="6 7" key="1">
    <citation type="submission" date="2015-08" db="EMBL/GenBank/DDBJ databases">
        <title>Next Generation Sequencing and Analysis of the Genome of Puccinia sorghi L Schw, the Causal Agent of Maize Common Rust.</title>
        <authorList>
            <person name="Rochi L."/>
            <person name="Burguener G."/>
            <person name="Darino M."/>
            <person name="Turjanski A."/>
            <person name="Kreff E."/>
            <person name="Dieguez M.J."/>
            <person name="Sacco F."/>
        </authorList>
    </citation>
    <scope>NUCLEOTIDE SEQUENCE [LARGE SCALE GENOMIC DNA]</scope>
    <source>
        <strain evidence="6 7">RO10H11247</strain>
    </source>
</reference>
<evidence type="ECO:0000313" key="6">
    <source>
        <dbReference type="EMBL" id="KNZ63897.1"/>
    </source>
</evidence>
<comment type="caution">
    <text evidence="6">The sequence shown here is derived from an EMBL/GenBank/DDBJ whole genome shotgun (WGS) entry which is preliminary data.</text>
</comment>
<evidence type="ECO:0000256" key="4">
    <source>
        <dbReference type="ARBA" id="ARBA00034617"/>
    </source>
</evidence>
<dbReference type="InterPro" id="IPR027417">
    <property type="entry name" value="P-loop_NTPase"/>
</dbReference>
<proteinExistence type="inferred from homology"/>
<dbReference type="GO" id="GO:0005737">
    <property type="term" value="C:cytoplasm"/>
    <property type="evidence" value="ECO:0007669"/>
    <property type="project" value="TreeGrafter"/>
</dbReference>
<keyword evidence="3" id="KW-0413">Isomerase</keyword>